<gene>
    <name evidence="3" type="ORF">GRI47_10050</name>
</gene>
<evidence type="ECO:0000313" key="3">
    <source>
        <dbReference type="EMBL" id="MXO54343.1"/>
    </source>
</evidence>
<feature type="transmembrane region" description="Helical" evidence="2">
    <location>
        <begin position="17"/>
        <end position="38"/>
    </location>
</feature>
<evidence type="ECO:0000256" key="2">
    <source>
        <dbReference type="SAM" id="Phobius"/>
    </source>
</evidence>
<evidence type="ECO:0000313" key="4">
    <source>
        <dbReference type="Proteomes" id="UP000430272"/>
    </source>
</evidence>
<keyword evidence="4" id="KW-1185">Reference proteome</keyword>
<comment type="caution">
    <text evidence="3">The sequence shown here is derived from an EMBL/GenBank/DDBJ whole genome shotgun (WGS) entry which is preliminary data.</text>
</comment>
<dbReference type="EMBL" id="WTYD01000001">
    <property type="protein sequence ID" value="MXO54343.1"/>
    <property type="molecule type" value="Genomic_DNA"/>
</dbReference>
<keyword evidence="2" id="KW-1133">Transmembrane helix</keyword>
<evidence type="ECO:0008006" key="5">
    <source>
        <dbReference type="Google" id="ProtNLM"/>
    </source>
</evidence>
<keyword evidence="2" id="KW-0472">Membrane</keyword>
<dbReference type="RefSeq" id="WP_160661097.1">
    <property type="nucleotide sequence ID" value="NZ_BAABDV010000001.1"/>
</dbReference>
<protein>
    <recommendedName>
        <fullName evidence="5">TonB C-terminal domain-containing protein</fullName>
    </recommendedName>
</protein>
<dbReference type="OrthoDB" id="7390536at2"/>
<accession>A0A844YAS7</accession>
<feature type="compositionally biased region" description="Gly residues" evidence="1">
    <location>
        <begin position="128"/>
        <end position="157"/>
    </location>
</feature>
<feature type="region of interest" description="Disordered" evidence="1">
    <location>
        <begin position="56"/>
        <end position="184"/>
    </location>
</feature>
<sequence length="255" mass="26208">MTDTTPFSATRRKPNPWVIAGVVVIHVALFYGLIRALAPSAVQSVERSVVSAFTVTVTTPEEPPPPPPLEEAEEEPAAEGAQGDPGREAVPQPVTAPSPPQPLRRDPPAPRASSTGSETRSGATAEGDGTGAAGSGDGTGSGRSGSGQGSGGDGGGAVTRPSVRSGSIDAVRDFPPPPGGRDVRAGTSVTVLFTVGPDGRAYDCSVAQPGPDPQTNALVCPLVVERIRFNPARNAQGEPVAARYGWRQEFFRARR</sequence>
<name>A0A844YAS7_9SPHN</name>
<keyword evidence="2" id="KW-0812">Transmembrane</keyword>
<dbReference type="Proteomes" id="UP000430272">
    <property type="component" value="Unassembled WGS sequence"/>
</dbReference>
<reference evidence="3 4" key="1">
    <citation type="submission" date="2019-12" db="EMBL/GenBank/DDBJ databases">
        <title>Genomic-based taxomic classification of the family Erythrobacteraceae.</title>
        <authorList>
            <person name="Xu L."/>
        </authorList>
    </citation>
    <scope>NUCLEOTIDE SEQUENCE [LARGE SCALE GENOMIC DNA]</scope>
    <source>
        <strain evidence="3 4">JCM 17468</strain>
    </source>
</reference>
<dbReference type="AlphaFoldDB" id="A0A844YAS7"/>
<organism evidence="3 4">
    <name type="scientific">Qipengyuania pelagi</name>
    <dbReference type="NCBI Taxonomy" id="994320"/>
    <lineage>
        <taxon>Bacteria</taxon>
        <taxon>Pseudomonadati</taxon>
        <taxon>Pseudomonadota</taxon>
        <taxon>Alphaproteobacteria</taxon>
        <taxon>Sphingomonadales</taxon>
        <taxon>Erythrobacteraceae</taxon>
        <taxon>Qipengyuania</taxon>
    </lineage>
</organism>
<evidence type="ECO:0000256" key="1">
    <source>
        <dbReference type="SAM" id="MobiDB-lite"/>
    </source>
</evidence>
<proteinExistence type="predicted"/>